<evidence type="ECO:0000313" key="4">
    <source>
        <dbReference type="Proteomes" id="UP000182375"/>
    </source>
</evidence>
<dbReference type="Gene3D" id="3.30.750.24">
    <property type="entry name" value="STAS domain"/>
    <property type="match status" value="1"/>
</dbReference>
<dbReference type="AlphaFoldDB" id="A0A1H5F8C0"/>
<dbReference type="EMBL" id="FNTD01000004">
    <property type="protein sequence ID" value="SED99675.1"/>
    <property type="molecule type" value="Genomic_DNA"/>
</dbReference>
<dbReference type="Pfam" id="PF13466">
    <property type="entry name" value="STAS_2"/>
    <property type="match status" value="1"/>
</dbReference>
<dbReference type="InterPro" id="IPR052746">
    <property type="entry name" value="MlaB_ABC_Transporter"/>
</dbReference>
<dbReference type="GeneID" id="95515606"/>
<dbReference type="Proteomes" id="UP000182375">
    <property type="component" value="Unassembled WGS sequence"/>
</dbReference>
<evidence type="ECO:0000256" key="1">
    <source>
        <dbReference type="SAM" id="MobiDB-lite"/>
    </source>
</evidence>
<dbReference type="InterPro" id="IPR058548">
    <property type="entry name" value="MlaB-like_STAS"/>
</dbReference>
<dbReference type="PANTHER" id="PTHR35849:SF2">
    <property type="entry name" value="BLR2341 PROTEIN"/>
    <property type="match status" value="1"/>
</dbReference>
<dbReference type="InterPro" id="IPR036513">
    <property type="entry name" value="STAS_dom_sf"/>
</dbReference>
<dbReference type="RefSeq" id="WP_079172475.1">
    <property type="nucleotide sequence ID" value="NZ_FNTD01000004.1"/>
</dbReference>
<feature type="region of interest" description="Disordered" evidence="1">
    <location>
        <begin position="1"/>
        <end position="37"/>
    </location>
</feature>
<dbReference type="PROSITE" id="PS50801">
    <property type="entry name" value="STAS"/>
    <property type="match status" value="1"/>
</dbReference>
<feature type="domain" description="STAS" evidence="2">
    <location>
        <begin position="46"/>
        <end position="137"/>
    </location>
</feature>
<dbReference type="InterPro" id="IPR002645">
    <property type="entry name" value="STAS_dom"/>
</dbReference>
<accession>A0A1H5F8C0</accession>
<dbReference type="STRING" id="67331.SAMN04490357_6571"/>
<dbReference type="SUPFAM" id="SSF52091">
    <property type="entry name" value="SpoIIaa-like"/>
    <property type="match status" value="1"/>
</dbReference>
<proteinExistence type="predicted"/>
<organism evidence="3 4">
    <name type="scientific">Streptomyces misionensis</name>
    <dbReference type="NCBI Taxonomy" id="67331"/>
    <lineage>
        <taxon>Bacteria</taxon>
        <taxon>Bacillati</taxon>
        <taxon>Actinomycetota</taxon>
        <taxon>Actinomycetes</taxon>
        <taxon>Kitasatosporales</taxon>
        <taxon>Streptomycetaceae</taxon>
        <taxon>Streptomyces</taxon>
    </lineage>
</organism>
<protein>
    <submittedName>
        <fullName evidence="3">Anti-anti-sigma factor</fullName>
    </submittedName>
</protein>
<gene>
    <name evidence="3" type="ORF">SAMN04490357_6571</name>
</gene>
<name>A0A1H5F8C0_9ACTN</name>
<reference evidence="3 4" key="1">
    <citation type="submission" date="2016-10" db="EMBL/GenBank/DDBJ databases">
        <authorList>
            <person name="de Groot N.N."/>
        </authorList>
    </citation>
    <scope>NUCLEOTIDE SEQUENCE [LARGE SCALE GENOMIC DNA]</scope>
    <source>
        <strain evidence="3 4">DSM 40306</strain>
    </source>
</reference>
<dbReference type="CDD" id="cd07043">
    <property type="entry name" value="STAS_anti-anti-sigma_factors"/>
    <property type="match status" value="1"/>
</dbReference>
<evidence type="ECO:0000259" key="2">
    <source>
        <dbReference type="PROSITE" id="PS50801"/>
    </source>
</evidence>
<sequence length="137" mass="14524">MQDPVRHASLQLSPGRRPEGRGDGRGSLPPGLATASYTTEGPWTRVEIAGELDLDSGARLRDGLLAALATAERGLELDLDRLGFCDCAGLAVLMDLRRRAGLQDKAVVLRAAGPAVGRLLSLIGAQRLFTPALEVRN</sequence>
<dbReference type="PANTHER" id="PTHR35849">
    <property type="entry name" value="BLR2341 PROTEIN"/>
    <property type="match status" value="1"/>
</dbReference>
<evidence type="ECO:0000313" key="3">
    <source>
        <dbReference type="EMBL" id="SED99675.1"/>
    </source>
</evidence>